<dbReference type="AlphaFoldDB" id="A0A7X0SIU1"/>
<evidence type="ECO:0000313" key="3">
    <source>
        <dbReference type="EMBL" id="MBB6730759.1"/>
    </source>
</evidence>
<reference evidence="3 4" key="1">
    <citation type="submission" date="2020-08" db="EMBL/GenBank/DDBJ databases">
        <title>Cohnella phylogeny.</title>
        <authorList>
            <person name="Dunlap C."/>
        </authorList>
    </citation>
    <scope>NUCLEOTIDE SEQUENCE [LARGE SCALE GENOMIC DNA]</scope>
    <source>
        <strain evidence="3 4">CBP 2801</strain>
    </source>
</reference>
<comment type="caution">
    <text evidence="3">The sequence shown here is derived from an EMBL/GenBank/DDBJ whole genome shotgun (WGS) entry which is preliminary data.</text>
</comment>
<dbReference type="EMBL" id="JACJVO010000009">
    <property type="protein sequence ID" value="MBB6730759.1"/>
    <property type="molecule type" value="Genomic_DNA"/>
</dbReference>
<name>A0A7X0SIU1_9BACL</name>
<dbReference type="Pfam" id="PF03551">
    <property type="entry name" value="PadR"/>
    <property type="match status" value="1"/>
</dbReference>
<gene>
    <name evidence="3" type="ORF">H7C18_07555</name>
</gene>
<dbReference type="Gene3D" id="1.10.10.10">
    <property type="entry name" value="Winged helix-like DNA-binding domain superfamily/Winged helix DNA-binding domain"/>
    <property type="match status" value="1"/>
</dbReference>
<evidence type="ECO:0000259" key="1">
    <source>
        <dbReference type="Pfam" id="PF03551"/>
    </source>
</evidence>
<feature type="domain" description="Transcription regulator PadR N-terminal" evidence="1">
    <location>
        <begin position="7"/>
        <end position="79"/>
    </location>
</feature>
<evidence type="ECO:0000313" key="4">
    <source>
        <dbReference type="Proteomes" id="UP000564644"/>
    </source>
</evidence>
<keyword evidence="4" id="KW-1185">Reference proteome</keyword>
<accession>A0A7X0SIU1</accession>
<dbReference type="Proteomes" id="UP000564644">
    <property type="component" value="Unassembled WGS sequence"/>
</dbReference>
<protein>
    <submittedName>
        <fullName evidence="3">PadR family transcriptional regulator</fullName>
    </submittedName>
</protein>
<dbReference type="SUPFAM" id="SSF46785">
    <property type="entry name" value="Winged helix' DNA-binding domain"/>
    <property type="match status" value="1"/>
</dbReference>
<dbReference type="InterPro" id="IPR036390">
    <property type="entry name" value="WH_DNA-bd_sf"/>
</dbReference>
<sequence length="182" mass="21683">MYIDLLILIQIEKSPKHGYEIKKEIQKDLGHLVDVNHNLLYPALRRFTNEGVIVRNRNEQESRPNQYIYELTNAGKAKIVELINAFTEKDARHDIEFMIRVSLFHRISRENRLRILNRRKKDLESLLANIERRQFGDEEGTGKRRTFRAEVLRYSASRTKSEIRWIDELIRQAESDEDDFDA</sequence>
<dbReference type="InterPro" id="IPR018309">
    <property type="entry name" value="Tscrpt_reg_PadR_C"/>
</dbReference>
<dbReference type="PANTHER" id="PTHR43252:SF6">
    <property type="entry name" value="NEGATIVE TRANSCRIPTION REGULATOR PADR"/>
    <property type="match status" value="1"/>
</dbReference>
<organism evidence="3 4">
    <name type="scientific">Cohnella zeiphila</name>
    <dbReference type="NCBI Taxonomy" id="2761120"/>
    <lineage>
        <taxon>Bacteria</taxon>
        <taxon>Bacillati</taxon>
        <taxon>Bacillota</taxon>
        <taxon>Bacilli</taxon>
        <taxon>Bacillales</taxon>
        <taxon>Paenibacillaceae</taxon>
        <taxon>Cohnella</taxon>
    </lineage>
</organism>
<proteinExistence type="predicted"/>
<dbReference type="InterPro" id="IPR005149">
    <property type="entry name" value="Tscrpt_reg_PadR_N"/>
</dbReference>
<feature type="domain" description="Transcription regulator PadR C-terminal" evidence="2">
    <location>
        <begin position="96"/>
        <end position="172"/>
    </location>
</feature>
<dbReference type="Pfam" id="PF10400">
    <property type="entry name" value="Vir_act_alpha_C"/>
    <property type="match status" value="1"/>
</dbReference>
<dbReference type="RefSeq" id="WP_185128429.1">
    <property type="nucleotide sequence ID" value="NZ_JACJVO010000009.1"/>
</dbReference>
<evidence type="ECO:0000259" key="2">
    <source>
        <dbReference type="Pfam" id="PF10400"/>
    </source>
</evidence>
<dbReference type="PANTHER" id="PTHR43252">
    <property type="entry name" value="TRANSCRIPTIONAL REGULATOR YQJI"/>
    <property type="match status" value="1"/>
</dbReference>
<dbReference type="InterPro" id="IPR036388">
    <property type="entry name" value="WH-like_DNA-bd_sf"/>
</dbReference>